<evidence type="ECO:0000313" key="8">
    <source>
        <dbReference type="EMBL" id="KAJ8614491.1"/>
    </source>
</evidence>
<keyword evidence="9" id="KW-1185">Reference proteome</keyword>
<dbReference type="InterPro" id="IPR020841">
    <property type="entry name" value="PKS_Beta-ketoAc_synthase_dom"/>
</dbReference>
<feature type="region of interest" description="Disordered" evidence="5">
    <location>
        <begin position="1158"/>
        <end position="1185"/>
    </location>
</feature>
<proteinExistence type="predicted"/>
<dbReference type="EMBL" id="JAQMWT010000005">
    <property type="protein sequence ID" value="KAJ8614491.1"/>
    <property type="molecule type" value="Genomic_DNA"/>
</dbReference>
<dbReference type="Proteomes" id="UP001230188">
    <property type="component" value="Unassembled WGS sequence"/>
</dbReference>
<dbReference type="Gene3D" id="3.40.47.10">
    <property type="match status" value="1"/>
</dbReference>
<dbReference type="InterPro" id="IPR036736">
    <property type="entry name" value="ACP-like_sf"/>
</dbReference>
<evidence type="ECO:0000313" key="9">
    <source>
        <dbReference type="Proteomes" id="UP001230188"/>
    </source>
</evidence>
<dbReference type="PROSITE" id="PS52004">
    <property type="entry name" value="KS3_2"/>
    <property type="match status" value="1"/>
</dbReference>
<evidence type="ECO:0000256" key="5">
    <source>
        <dbReference type="SAM" id="MobiDB-lite"/>
    </source>
</evidence>
<evidence type="ECO:0000256" key="4">
    <source>
        <dbReference type="SAM" id="Coils"/>
    </source>
</evidence>
<dbReference type="Pfam" id="PF13193">
    <property type="entry name" value="AMP-binding_C"/>
    <property type="match status" value="1"/>
</dbReference>
<evidence type="ECO:0000256" key="2">
    <source>
        <dbReference type="ARBA" id="ARBA00022553"/>
    </source>
</evidence>
<feature type="domain" description="Carrier" evidence="6">
    <location>
        <begin position="1192"/>
        <end position="1267"/>
    </location>
</feature>
<name>A0AAD7UQ35_9STRA</name>
<keyword evidence="2" id="KW-0597">Phosphoprotein</keyword>
<dbReference type="GO" id="GO:0004315">
    <property type="term" value="F:3-oxoacyl-[acyl-carrier-protein] synthase activity"/>
    <property type="evidence" value="ECO:0007669"/>
    <property type="project" value="InterPro"/>
</dbReference>
<dbReference type="InterPro" id="IPR020845">
    <property type="entry name" value="AMP-binding_CS"/>
</dbReference>
<dbReference type="InterPro" id="IPR020806">
    <property type="entry name" value="PKS_PP-bd"/>
</dbReference>
<dbReference type="SUPFAM" id="SSF56801">
    <property type="entry name" value="Acetyl-CoA synthetase-like"/>
    <property type="match status" value="1"/>
</dbReference>
<comment type="caution">
    <text evidence="8">The sequence shown here is derived from an EMBL/GenBank/DDBJ whole genome shotgun (WGS) entry which is preliminary data.</text>
</comment>
<evidence type="ECO:0000259" key="7">
    <source>
        <dbReference type="PROSITE" id="PS52004"/>
    </source>
</evidence>
<dbReference type="Gene3D" id="1.10.1200.10">
    <property type="entry name" value="ACP-like"/>
    <property type="match status" value="2"/>
</dbReference>
<keyword evidence="1" id="KW-0596">Phosphopantetheine</keyword>
<dbReference type="PROSITE" id="PS00455">
    <property type="entry name" value="AMP_BINDING"/>
    <property type="match status" value="1"/>
</dbReference>
<dbReference type="InterPro" id="IPR014030">
    <property type="entry name" value="Ketoacyl_synth_N"/>
</dbReference>
<dbReference type="PANTHER" id="PTHR43775">
    <property type="entry name" value="FATTY ACID SYNTHASE"/>
    <property type="match status" value="1"/>
</dbReference>
<dbReference type="InterPro" id="IPR018201">
    <property type="entry name" value="Ketoacyl_synth_AS"/>
</dbReference>
<dbReference type="InterPro" id="IPR009081">
    <property type="entry name" value="PP-bd_ACP"/>
</dbReference>
<evidence type="ECO:0008006" key="10">
    <source>
        <dbReference type="Google" id="ProtNLM"/>
    </source>
</evidence>
<dbReference type="SMART" id="SM00822">
    <property type="entry name" value="PKS_KR"/>
    <property type="match status" value="1"/>
</dbReference>
<dbReference type="InterPro" id="IPR042099">
    <property type="entry name" value="ANL_N_sf"/>
</dbReference>
<dbReference type="GO" id="GO:0004312">
    <property type="term" value="F:fatty acid synthase activity"/>
    <property type="evidence" value="ECO:0007669"/>
    <property type="project" value="TreeGrafter"/>
</dbReference>
<dbReference type="Pfam" id="PF00109">
    <property type="entry name" value="ketoacyl-synt"/>
    <property type="match status" value="1"/>
</dbReference>
<dbReference type="InterPro" id="IPR016039">
    <property type="entry name" value="Thiolase-like"/>
</dbReference>
<dbReference type="InterPro" id="IPR057326">
    <property type="entry name" value="KR_dom"/>
</dbReference>
<protein>
    <recommendedName>
        <fullName evidence="10">Polyketide synthase</fullName>
    </recommendedName>
</protein>
<evidence type="ECO:0000256" key="3">
    <source>
        <dbReference type="ARBA" id="ARBA00022679"/>
    </source>
</evidence>
<feature type="domain" description="Ketosynthase family 3 (KS3)" evidence="7">
    <location>
        <begin position="1398"/>
        <end position="1826"/>
    </location>
</feature>
<evidence type="ECO:0000259" key="6">
    <source>
        <dbReference type="PROSITE" id="PS50075"/>
    </source>
</evidence>
<dbReference type="Pfam" id="PF00501">
    <property type="entry name" value="AMP-binding"/>
    <property type="match status" value="1"/>
</dbReference>
<dbReference type="InterPro" id="IPR014031">
    <property type="entry name" value="Ketoacyl_synth_C"/>
</dbReference>
<dbReference type="Pfam" id="PF08659">
    <property type="entry name" value="KR"/>
    <property type="match status" value="1"/>
</dbReference>
<feature type="coiled-coil region" evidence="4">
    <location>
        <begin position="620"/>
        <end position="647"/>
    </location>
</feature>
<dbReference type="InterPro" id="IPR013968">
    <property type="entry name" value="PKS_KR"/>
</dbReference>
<dbReference type="SMART" id="SM00825">
    <property type="entry name" value="PKS_KS"/>
    <property type="match status" value="1"/>
</dbReference>
<evidence type="ECO:0000256" key="1">
    <source>
        <dbReference type="ARBA" id="ARBA00022450"/>
    </source>
</evidence>
<dbReference type="SMART" id="SM00823">
    <property type="entry name" value="PKS_PP"/>
    <property type="match status" value="2"/>
</dbReference>
<dbReference type="Gene3D" id="3.40.50.12780">
    <property type="entry name" value="N-terminal domain of ligase-like"/>
    <property type="match status" value="1"/>
</dbReference>
<dbReference type="PROSITE" id="PS00606">
    <property type="entry name" value="KS3_1"/>
    <property type="match status" value="1"/>
</dbReference>
<dbReference type="CDD" id="cd00833">
    <property type="entry name" value="PKS"/>
    <property type="match status" value="1"/>
</dbReference>
<feature type="compositionally biased region" description="Basic and acidic residues" evidence="5">
    <location>
        <begin position="16"/>
        <end position="37"/>
    </location>
</feature>
<feature type="compositionally biased region" description="Low complexity" evidence="5">
    <location>
        <begin position="1169"/>
        <end position="1178"/>
    </location>
</feature>
<dbReference type="GO" id="GO:0006633">
    <property type="term" value="P:fatty acid biosynthetic process"/>
    <property type="evidence" value="ECO:0007669"/>
    <property type="project" value="InterPro"/>
</dbReference>
<dbReference type="PROSITE" id="PS00012">
    <property type="entry name" value="PHOSPHOPANTETHEINE"/>
    <property type="match status" value="1"/>
</dbReference>
<dbReference type="PROSITE" id="PS50075">
    <property type="entry name" value="CARRIER"/>
    <property type="match status" value="2"/>
</dbReference>
<dbReference type="Gene3D" id="3.40.50.720">
    <property type="entry name" value="NAD(P)-binding Rossmann-like Domain"/>
    <property type="match status" value="1"/>
</dbReference>
<dbReference type="InterPro" id="IPR000873">
    <property type="entry name" value="AMP-dep_synth/lig_dom"/>
</dbReference>
<accession>A0AAD7UQ35</accession>
<organism evidence="8 9">
    <name type="scientific">Chrysophaeum taylorii</name>
    <dbReference type="NCBI Taxonomy" id="2483200"/>
    <lineage>
        <taxon>Eukaryota</taxon>
        <taxon>Sar</taxon>
        <taxon>Stramenopiles</taxon>
        <taxon>Ochrophyta</taxon>
        <taxon>Pelagophyceae</taxon>
        <taxon>Pelagomonadales</taxon>
        <taxon>Pelagomonadaceae</taxon>
        <taxon>Chrysophaeum</taxon>
    </lineage>
</organism>
<keyword evidence="4" id="KW-0175">Coiled coil</keyword>
<feature type="domain" description="Carrier" evidence="6">
    <location>
        <begin position="1295"/>
        <end position="1371"/>
    </location>
</feature>
<dbReference type="SUPFAM" id="SSF53901">
    <property type="entry name" value="Thiolase-like"/>
    <property type="match status" value="1"/>
</dbReference>
<dbReference type="InterPro" id="IPR025110">
    <property type="entry name" value="AMP-bd_C"/>
</dbReference>
<dbReference type="InterPro" id="IPR006162">
    <property type="entry name" value="Ppantetheine_attach_site"/>
</dbReference>
<keyword evidence="3" id="KW-0808">Transferase</keyword>
<dbReference type="InterPro" id="IPR050091">
    <property type="entry name" value="PKS_NRPS_Biosynth_Enz"/>
</dbReference>
<dbReference type="SUPFAM" id="SSF51735">
    <property type="entry name" value="NAD(P)-binding Rossmann-fold domains"/>
    <property type="match status" value="2"/>
</dbReference>
<feature type="region of interest" description="Disordered" evidence="5">
    <location>
        <begin position="16"/>
        <end position="42"/>
    </location>
</feature>
<dbReference type="PANTHER" id="PTHR43775:SF37">
    <property type="entry name" value="SI:DKEY-61P9.11"/>
    <property type="match status" value="1"/>
</dbReference>
<dbReference type="GO" id="GO:0031177">
    <property type="term" value="F:phosphopantetheine binding"/>
    <property type="evidence" value="ECO:0007669"/>
    <property type="project" value="InterPro"/>
</dbReference>
<dbReference type="InterPro" id="IPR045851">
    <property type="entry name" value="AMP-bd_C_sf"/>
</dbReference>
<reference evidence="8" key="1">
    <citation type="submission" date="2023-01" db="EMBL/GenBank/DDBJ databases">
        <title>Metagenome sequencing of chrysophaentin producing Chrysophaeum taylorii.</title>
        <authorList>
            <person name="Davison J."/>
            <person name="Bewley C."/>
        </authorList>
    </citation>
    <scope>NUCLEOTIDE SEQUENCE</scope>
    <source>
        <strain evidence="8">NIES-1699</strain>
    </source>
</reference>
<dbReference type="Pfam" id="PF00550">
    <property type="entry name" value="PP-binding"/>
    <property type="match status" value="2"/>
</dbReference>
<dbReference type="Pfam" id="PF02801">
    <property type="entry name" value="Ketoacyl-synt_C"/>
    <property type="match status" value="1"/>
</dbReference>
<dbReference type="SUPFAM" id="SSF47336">
    <property type="entry name" value="ACP-like"/>
    <property type="match status" value="2"/>
</dbReference>
<gene>
    <name evidence="8" type="ORF">CTAYLR_000746</name>
</gene>
<dbReference type="InterPro" id="IPR036291">
    <property type="entry name" value="NAD(P)-bd_dom_sf"/>
</dbReference>
<sequence>MTHSALLAQARIWNKEDDRRSPSVAARAERREHRERSSAQAAAWQAQMETMRIPRARSGDTSYAEAELEARRSGKVISDVWEPLEVAVREARWAAAVRDLGNGRALSYAEVAERARRVGSWIAARVEPGATVGILAPNSATVIEAHFAIAGWAGCVALNCNPRLASDELSYCIEGATCRALVCDAQHASLVENALVSENGLEHELPLRLALWFRVTTQKKDVSSLIDAPSIDQHDYEAIAAESPATLRPKAGRASDDGAEMYYTSGTSGRPKGVVLSHEIVVLHALGCVIEHRLAASDVWLHAAPMFHLVDAYAMFAITWIGGRHVVIPGFAAETMAAAIRTHAITVSNVASTMVTLVLVNPAASAKENFTSLELFSCGGAPLARATTLDALDRFDCEFFLSYGMTESCGKISMSLVENAVRDEVGPRATLDLICSSGRPFSLLEVRVVGSKDGSGVPCEGDAADGDAVDVSPGTLGVGEVWIRGPTVFGGYLNNPKANAKAITKEGWFRTGDLATLNDHGYVTITDRAKDMILVGSENVYCVEVERVLHDHPGVKHACVYGVPDDALGERVKAAVMRKDEALTVSELRRHAASRLADFKVPSTIEFVTELPMTGSGKVAKAALKKRDAERAEARRAERAARRLKQSEDDQLAGHVYRIEWNLSPIASPVASSVPSDATWLLVREDGQEQLARELASKLTSRTGTGVSMISLNQTGDDEEDEAASLERGRSRLAAALTEIDVVRGVVVLATLEATAPLDSGMAAVTKSTRGAMRTLLAITQTLVEAAVRNVPVVVVTRGGADVRDSSGQNNKLAVPGYAVWGFCRSAAAEMPALAIKLVDLCPSEVSAGHDAEALYKEALAPTSSRESAWRRRQRLVPNLARFATTDNSSGGESLRQVAPGVHVVTGGTGGLGIEWARRLAAAGGSSATVILTSRRAVSAEVDAEVKGLAKQTKATILVQKADVSVAADAEALLSRANMLRAGSAMSVWHLAGVVDDGAVSNLSWSRFSKVLLPKVEGSLALHDAAATYRPDRFVMFSSIYGLLGSRELTHYGAANAFQDGLAAARAQLGLPGLAVSWGTWADAGMAHRFGAGFEAHVKATGMRFVPLGAGFATLSALSSQSQSVNHAAVLPADWAQYAKHRRALGGPHPLATKLAQDATASDGVGKDTTTTTTKAATPGAERRNASADRLSVLRDIATNAVKSLLGDDAPSQLDLDSPVSTLGLSSVHVVEFAILLGEALDMEISPTLIFECVSINGICGRVLADSEPSTTSNNSTAVAATRLLRKLESVRAGERVTVLMREVVRHVCGQVGEDANVDVDAPVATVGLSSIQVVELAVFLSAELDEAVSPTTFFEHVSISGVCTHLVDEVLALGDSRAPPQPTAVPLAREPPAVEEAIELQISSAACRLPGDVSLPSDLWHKVLLSGQDCVLDDPPTDRPHNGRASAYISSETLFGFDRLAFAISAAEAAAMDPQQRLMLECCAEALECGERRSTPAMPGGDGVSDVGVFAAIETSDYAFLHQRAIEDGSCANADAYCGTGWHSCVPPNRVSYLFDLRGPSIALNTACSSSLTCIAVARHSLHARECSAALVGGSNIQLQPNWTCAFLAAGMLSPTFRCRFGDDAADGYVRGEGVGVLLVEARKSGGGVSPLATVSGVGIGQDGRSNGLTAPNPSAQGAVLTSAYSAGGVGLRESVALIEAHGTGTRLGDPIELGALGAAGLGKPEERLLRCASIKTNIGHLEGCSGLAGLLKAILVQHQPEDIVPRSLHFKTPNTHVPWDRLRVSVVAEEDRFCPPLAAGGMQPAIGTSSFGFGGALGHVIISRMTPHAHHIPVKRCVSPLRDWRVGCESTVIS</sequence>
<dbReference type="Gene3D" id="3.30.300.30">
    <property type="match status" value="1"/>
</dbReference>